<dbReference type="Pfam" id="PF07505">
    <property type="entry name" value="DUF5131"/>
    <property type="match status" value="1"/>
</dbReference>
<dbReference type="InterPro" id="IPR011101">
    <property type="entry name" value="DUF5131"/>
</dbReference>
<proteinExistence type="predicted"/>
<gene>
    <name evidence="1" type="ORF">TM448A03242_0007</name>
    <name evidence="2" type="ORF">TM448B04283_0004</name>
</gene>
<name>A0A6H2A0Y9_9ZZZZ</name>
<protein>
    <recommendedName>
        <fullName evidence="3">DUF5131 family protein</fullName>
    </recommendedName>
</protein>
<evidence type="ECO:0008006" key="3">
    <source>
        <dbReference type="Google" id="ProtNLM"/>
    </source>
</evidence>
<evidence type="ECO:0000313" key="1">
    <source>
        <dbReference type="EMBL" id="QJA53120.1"/>
    </source>
</evidence>
<evidence type="ECO:0000313" key="2">
    <source>
        <dbReference type="EMBL" id="QJI03200.1"/>
    </source>
</evidence>
<accession>A0A6H2A0Y9</accession>
<organism evidence="1">
    <name type="scientific">viral metagenome</name>
    <dbReference type="NCBI Taxonomy" id="1070528"/>
    <lineage>
        <taxon>unclassified sequences</taxon>
        <taxon>metagenomes</taxon>
        <taxon>organismal metagenomes</taxon>
    </lineage>
</organism>
<dbReference type="EMBL" id="MT144395">
    <property type="protein sequence ID" value="QJA53120.1"/>
    <property type="molecule type" value="Genomic_DNA"/>
</dbReference>
<dbReference type="AlphaFoldDB" id="A0A6H2A0Y9"/>
<reference evidence="1" key="1">
    <citation type="submission" date="2020-03" db="EMBL/GenBank/DDBJ databases">
        <title>The deep terrestrial virosphere.</title>
        <authorList>
            <person name="Holmfeldt K."/>
            <person name="Nilsson E."/>
            <person name="Simone D."/>
            <person name="Lopez-Fernandez M."/>
            <person name="Wu X."/>
            <person name="de Brujin I."/>
            <person name="Lundin D."/>
            <person name="Andersson A."/>
            <person name="Bertilsson S."/>
            <person name="Dopson M."/>
        </authorList>
    </citation>
    <scope>NUCLEOTIDE SEQUENCE</scope>
    <source>
        <strain evidence="1">TM448A03242</strain>
        <strain evidence="2">TM448B04283</strain>
    </source>
</reference>
<dbReference type="EMBL" id="MT145067">
    <property type="protein sequence ID" value="QJI03200.1"/>
    <property type="molecule type" value="Genomic_DNA"/>
</dbReference>
<sequence>MPNKTAIEWCDYTWNPVKGLCPVACDYCYARRMYKRFKWNLGIRADWQETGKIPNKPSRVFVGSTMELFGDWIKPEWMKEILSMPVRYPQHTFIFLTKRPENLIKYSPYPDNVWIGVSVTKRKELYPAVWGLTGEVKCGKRLLSFEPLLENILDQVLPVEWDDSIDWAIIGAQSPQSDKTFPEWDWVSDIINACDQMGIPVFLKNNLGLPKLSCEGATPFYKKHPSGTMILRQEFPNA</sequence>